<keyword evidence="8 14" id="KW-0071">Autoinducer synthesis</keyword>
<evidence type="ECO:0000256" key="14">
    <source>
        <dbReference type="HAMAP-Rule" id="MF_00091"/>
    </source>
</evidence>
<evidence type="ECO:0000256" key="4">
    <source>
        <dbReference type="ARBA" id="ARBA00012240"/>
    </source>
</evidence>
<dbReference type="NCBIfam" id="NF002604">
    <property type="entry name" value="PRK02260.1-4"/>
    <property type="match status" value="1"/>
</dbReference>
<evidence type="ECO:0000256" key="5">
    <source>
        <dbReference type="ARBA" id="ARBA00015130"/>
    </source>
</evidence>
<dbReference type="AlphaFoldDB" id="A0A1I6QE61"/>
<name>A0A1I6QE61_9BACL</name>
<accession>A0A1I6QE61</accession>
<dbReference type="HAMAP" id="MF_00091">
    <property type="entry name" value="LuxS"/>
    <property type="match status" value="1"/>
</dbReference>
<evidence type="ECO:0000256" key="13">
    <source>
        <dbReference type="ARBA" id="ARBA00031777"/>
    </source>
</evidence>
<keyword evidence="6 14" id="KW-0673">Quorum sensing</keyword>
<evidence type="ECO:0000256" key="12">
    <source>
        <dbReference type="ARBA" id="ARBA00030600"/>
    </source>
</evidence>
<keyword evidence="10 14" id="KW-0456">Lyase</keyword>
<evidence type="ECO:0000256" key="9">
    <source>
        <dbReference type="ARBA" id="ARBA00023004"/>
    </source>
</evidence>
<organism evidence="15 16">
    <name type="scientific">Marininema halotolerans</name>
    <dbReference type="NCBI Taxonomy" id="1155944"/>
    <lineage>
        <taxon>Bacteria</taxon>
        <taxon>Bacillati</taxon>
        <taxon>Bacillota</taxon>
        <taxon>Bacilli</taxon>
        <taxon>Bacillales</taxon>
        <taxon>Thermoactinomycetaceae</taxon>
        <taxon>Marininema</taxon>
    </lineage>
</organism>
<dbReference type="PANTHER" id="PTHR35799:SF1">
    <property type="entry name" value="S-RIBOSYLHOMOCYSTEINE LYASE"/>
    <property type="match status" value="1"/>
</dbReference>
<evidence type="ECO:0000256" key="3">
    <source>
        <dbReference type="ARBA" id="ARBA00011738"/>
    </source>
</evidence>
<reference evidence="16" key="1">
    <citation type="submission" date="2016-10" db="EMBL/GenBank/DDBJ databases">
        <authorList>
            <person name="Varghese N."/>
            <person name="Submissions S."/>
        </authorList>
    </citation>
    <scope>NUCLEOTIDE SEQUENCE [LARGE SCALE GENOMIC DNA]</scope>
    <source>
        <strain evidence="16">DSM 45789</strain>
    </source>
</reference>
<evidence type="ECO:0000256" key="11">
    <source>
        <dbReference type="ARBA" id="ARBA00024654"/>
    </source>
</evidence>
<dbReference type="PANTHER" id="PTHR35799">
    <property type="entry name" value="S-RIBOSYLHOMOCYSTEINE LYASE"/>
    <property type="match status" value="1"/>
</dbReference>
<evidence type="ECO:0000256" key="1">
    <source>
        <dbReference type="ARBA" id="ARBA00000297"/>
    </source>
</evidence>
<comment type="function">
    <text evidence="11 14">Involved in the synthesis of autoinducer 2 (AI-2) which is secreted by bacteria and is used to communicate both the cell density and the metabolic potential of the environment. The regulation of gene expression in response to changes in cell density is called quorum sensing. Catalyzes the transformation of S-ribosylhomocysteine (RHC) to homocysteine (HC) and 4,5-dihydroxy-2,3-pentadione (DPD).</text>
</comment>
<keyword evidence="16" id="KW-1185">Reference proteome</keyword>
<comment type="cofactor">
    <cofactor evidence="14">
        <name>Fe cation</name>
        <dbReference type="ChEBI" id="CHEBI:24875"/>
    </cofactor>
    <text evidence="14">Binds 1 Fe cation per subunit.</text>
</comment>
<evidence type="ECO:0000313" key="15">
    <source>
        <dbReference type="EMBL" id="SFS50682.1"/>
    </source>
</evidence>
<dbReference type="OrthoDB" id="9788129at2"/>
<gene>
    <name evidence="14" type="primary">luxS</name>
    <name evidence="15" type="ORF">SAMN05444972_10391</name>
</gene>
<dbReference type="RefSeq" id="WP_091834715.1">
    <property type="nucleotide sequence ID" value="NZ_FPAA01000003.1"/>
</dbReference>
<dbReference type="PRINTS" id="PR01487">
    <property type="entry name" value="LUXSPROTEIN"/>
</dbReference>
<proteinExistence type="inferred from homology"/>
<dbReference type="GO" id="GO:0009372">
    <property type="term" value="P:quorum sensing"/>
    <property type="evidence" value="ECO:0007669"/>
    <property type="project" value="UniProtKB-UniRule"/>
</dbReference>
<evidence type="ECO:0000256" key="8">
    <source>
        <dbReference type="ARBA" id="ARBA00022929"/>
    </source>
</evidence>
<dbReference type="SUPFAM" id="SSF63411">
    <property type="entry name" value="LuxS/MPP-like metallohydrolase"/>
    <property type="match status" value="1"/>
</dbReference>
<comment type="similarity">
    <text evidence="2 14">Belongs to the LuxS family.</text>
</comment>
<feature type="binding site" evidence="14">
    <location>
        <position position="62"/>
    </location>
    <ligand>
        <name>Fe cation</name>
        <dbReference type="ChEBI" id="CHEBI:24875"/>
    </ligand>
</feature>
<evidence type="ECO:0000313" key="16">
    <source>
        <dbReference type="Proteomes" id="UP000198660"/>
    </source>
</evidence>
<feature type="binding site" evidence="14">
    <location>
        <position position="58"/>
    </location>
    <ligand>
        <name>Fe cation</name>
        <dbReference type="ChEBI" id="CHEBI:24875"/>
    </ligand>
</feature>
<evidence type="ECO:0000256" key="2">
    <source>
        <dbReference type="ARBA" id="ARBA00007311"/>
    </source>
</evidence>
<comment type="subunit">
    <text evidence="3 14">Homodimer.</text>
</comment>
<dbReference type="EMBL" id="FPAA01000003">
    <property type="protein sequence ID" value="SFS50682.1"/>
    <property type="molecule type" value="Genomic_DNA"/>
</dbReference>
<evidence type="ECO:0000256" key="6">
    <source>
        <dbReference type="ARBA" id="ARBA00022654"/>
    </source>
</evidence>
<dbReference type="EC" id="4.4.1.21" evidence="4 14"/>
<evidence type="ECO:0000256" key="10">
    <source>
        <dbReference type="ARBA" id="ARBA00023239"/>
    </source>
</evidence>
<dbReference type="GO" id="GO:0043768">
    <property type="term" value="F:S-ribosylhomocysteine lyase activity"/>
    <property type="evidence" value="ECO:0007669"/>
    <property type="project" value="UniProtKB-UniRule"/>
</dbReference>
<dbReference type="InterPro" id="IPR037005">
    <property type="entry name" value="LuxS_sf"/>
</dbReference>
<protein>
    <recommendedName>
        <fullName evidence="5 14">S-ribosylhomocysteine lyase</fullName>
        <ecNumber evidence="4 14">4.4.1.21</ecNumber>
    </recommendedName>
    <alternativeName>
        <fullName evidence="12 14">AI-2 synthesis protein</fullName>
    </alternativeName>
    <alternativeName>
        <fullName evidence="13 14">Autoinducer-2 production protein LuxS</fullName>
    </alternativeName>
</protein>
<feature type="binding site" evidence="14">
    <location>
        <position position="125"/>
    </location>
    <ligand>
        <name>Fe cation</name>
        <dbReference type="ChEBI" id="CHEBI:24875"/>
    </ligand>
</feature>
<comment type="catalytic activity">
    <reaction evidence="1 14">
        <text>S-(5-deoxy-D-ribos-5-yl)-L-homocysteine = (S)-4,5-dihydroxypentane-2,3-dione + L-homocysteine</text>
        <dbReference type="Rhea" id="RHEA:17753"/>
        <dbReference type="ChEBI" id="CHEBI:29484"/>
        <dbReference type="ChEBI" id="CHEBI:58195"/>
        <dbReference type="ChEBI" id="CHEBI:58199"/>
        <dbReference type="EC" id="4.4.1.21"/>
    </reaction>
</comment>
<dbReference type="InterPro" id="IPR011249">
    <property type="entry name" value="Metalloenz_LuxS/M16"/>
</dbReference>
<dbReference type="Pfam" id="PF02664">
    <property type="entry name" value="LuxS"/>
    <property type="match status" value="1"/>
</dbReference>
<dbReference type="InterPro" id="IPR003815">
    <property type="entry name" value="S-ribosylhomocysteinase"/>
</dbReference>
<dbReference type="Gene3D" id="3.30.1360.80">
    <property type="entry name" value="S-ribosylhomocysteinase (LuxS)"/>
    <property type="match status" value="1"/>
</dbReference>
<sequence>MESKERFNVESFNLDHTLVAAPYIRTADVKELGQERIVKFDVRFTQPNEKFIPTDALHSLEHLLAENIRNHTDQVIDLSPMGCRTGFYLIMKGHVTTEEAARSILLALQDVLEATEVPGCSPIHCGNYRDHDLEGAQLWARRFLSVPHAQLIKVFREELSPEELEHVPAWTGFVK</sequence>
<keyword evidence="7 14" id="KW-0479">Metal-binding</keyword>
<dbReference type="GO" id="GO:0005506">
    <property type="term" value="F:iron ion binding"/>
    <property type="evidence" value="ECO:0007669"/>
    <property type="project" value="InterPro"/>
</dbReference>
<dbReference type="Proteomes" id="UP000198660">
    <property type="component" value="Unassembled WGS sequence"/>
</dbReference>
<evidence type="ECO:0000256" key="7">
    <source>
        <dbReference type="ARBA" id="ARBA00022723"/>
    </source>
</evidence>
<keyword evidence="9 14" id="KW-0408">Iron</keyword>